<keyword evidence="5" id="KW-1185">Reference proteome</keyword>
<comment type="caution">
    <text evidence="4">The sequence shown here is derived from an EMBL/GenBank/DDBJ whole genome shotgun (WGS) entry which is preliminary data.</text>
</comment>
<dbReference type="InterPro" id="IPR036883">
    <property type="entry name" value="PDCD5-like_sf"/>
</dbReference>
<dbReference type="GO" id="GO:0005634">
    <property type="term" value="C:nucleus"/>
    <property type="evidence" value="ECO:0007669"/>
    <property type="project" value="TreeGrafter"/>
</dbReference>
<feature type="compositionally biased region" description="Basic and acidic residues" evidence="2">
    <location>
        <begin position="17"/>
        <end position="30"/>
    </location>
</feature>
<dbReference type="OrthoDB" id="10252486at2759"/>
<dbReference type="SUPFAM" id="SSF46950">
    <property type="entry name" value="Double-stranded DNA-binding domain"/>
    <property type="match status" value="1"/>
</dbReference>
<dbReference type="Proteomes" id="UP000053237">
    <property type="component" value="Unassembled WGS sequence"/>
</dbReference>
<evidence type="ECO:0000313" key="4">
    <source>
        <dbReference type="EMBL" id="CCI47774.1"/>
    </source>
</evidence>
<reference evidence="4 5" key="1">
    <citation type="submission" date="2012-05" db="EMBL/GenBank/DDBJ databases">
        <title>Recombination and specialization in a pathogen metapopulation.</title>
        <authorList>
            <person name="Gardiner A."/>
            <person name="Kemen E."/>
            <person name="Schultz-Larsen T."/>
            <person name="MacLean D."/>
            <person name="Van Oosterhout C."/>
            <person name="Jones J.D.G."/>
        </authorList>
    </citation>
    <scope>NUCLEOTIDE SEQUENCE [LARGE SCALE GENOMIC DNA]</scope>
    <source>
        <strain evidence="4 5">Ac Nc2</strain>
    </source>
</reference>
<evidence type="ECO:0000313" key="3">
    <source>
        <dbReference type="EMBL" id="CCI10610.1"/>
    </source>
</evidence>
<dbReference type="GO" id="GO:0003677">
    <property type="term" value="F:DNA binding"/>
    <property type="evidence" value="ECO:0007669"/>
    <property type="project" value="InterPro"/>
</dbReference>
<protein>
    <recommendedName>
        <fullName evidence="6">Programmed cell death protein 5</fullName>
    </recommendedName>
</protein>
<dbReference type="Pfam" id="PF01984">
    <property type="entry name" value="dsDNA_bind"/>
    <property type="match status" value="1"/>
</dbReference>
<organism evidence="4 5">
    <name type="scientific">Albugo candida</name>
    <dbReference type="NCBI Taxonomy" id="65357"/>
    <lineage>
        <taxon>Eukaryota</taxon>
        <taxon>Sar</taxon>
        <taxon>Stramenopiles</taxon>
        <taxon>Oomycota</taxon>
        <taxon>Peronosporomycetes</taxon>
        <taxon>Albuginales</taxon>
        <taxon>Albuginaceae</taxon>
        <taxon>Albugo</taxon>
    </lineage>
</organism>
<dbReference type="PANTHER" id="PTHR10840:SF0">
    <property type="entry name" value="PROGRAMMED CELL DEATH PROTEIN 5"/>
    <property type="match status" value="1"/>
</dbReference>
<evidence type="ECO:0000256" key="2">
    <source>
        <dbReference type="SAM" id="MobiDB-lite"/>
    </source>
</evidence>
<feature type="compositionally biased region" description="Polar residues" evidence="2">
    <location>
        <begin position="1"/>
        <end position="15"/>
    </location>
</feature>
<dbReference type="EMBL" id="CAIX01000185">
    <property type="protein sequence ID" value="CCI47774.1"/>
    <property type="molecule type" value="Genomic_DNA"/>
</dbReference>
<feature type="region of interest" description="Disordered" evidence="2">
    <location>
        <begin position="1"/>
        <end position="30"/>
    </location>
</feature>
<evidence type="ECO:0000313" key="5">
    <source>
        <dbReference type="Proteomes" id="UP000053237"/>
    </source>
</evidence>
<proteinExistence type="inferred from homology"/>
<evidence type="ECO:0000256" key="1">
    <source>
        <dbReference type="ARBA" id="ARBA00010490"/>
    </source>
</evidence>
<dbReference type="PANTHER" id="PTHR10840">
    <property type="entry name" value="PROGRAMMED CELL DEATH PROTEIN 5"/>
    <property type="match status" value="1"/>
</dbReference>
<dbReference type="PIRSF" id="PIRSF015730">
    <property type="entry name" value="TFAR19"/>
    <property type="match status" value="1"/>
</dbReference>
<dbReference type="FunCoup" id="A0A024GLL5">
    <property type="interactions" value="240"/>
</dbReference>
<accession>A0A024GLL5</accession>
<dbReference type="GO" id="GO:0005829">
    <property type="term" value="C:cytosol"/>
    <property type="evidence" value="ECO:0007669"/>
    <property type="project" value="TreeGrafter"/>
</dbReference>
<dbReference type="InterPro" id="IPR002836">
    <property type="entry name" value="PDCD5-like"/>
</dbReference>
<gene>
    <name evidence="4" type="ORF">BN9_087900</name>
    <name evidence="3" type="ORF">BN9_110110</name>
</gene>
<dbReference type="EMBL" id="CAIX01000322">
    <property type="protein sequence ID" value="CCI10610.1"/>
    <property type="molecule type" value="Genomic_DNA"/>
</dbReference>
<dbReference type="InParanoid" id="A0A024GLL5"/>
<name>A0A024GLL5_9STRA</name>
<sequence length="120" mass="13936">MNKSKMSNAETSSIEKIQADHQKQKEQEEMRNSLLQQLMLPEARERLSRIAIVKPEKARVVGDCILQMAQNGQIPQAISEDKLIQLLNSLGERDEKHRMKITVKRRRAFSDEEEENDSDF</sequence>
<evidence type="ECO:0008006" key="6">
    <source>
        <dbReference type="Google" id="ProtNLM"/>
    </source>
</evidence>
<dbReference type="AlphaFoldDB" id="A0A024GLL5"/>
<dbReference type="Gene3D" id="1.10.8.140">
    <property type="entry name" value="PDCD5-like"/>
    <property type="match status" value="1"/>
</dbReference>
<dbReference type="STRING" id="65357.A0A024GLL5"/>
<comment type="similarity">
    <text evidence="1">Belongs to the PDCD5 family.</text>
</comment>